<feature type="transmembrane region" description="Helical" evidence="2">
    <location>
        <begin position="363"/>
        <end position="386"/>
    </location>
</feature>
<feature type="region of interest" description="Disordered" evidence="1">
    <location>
        <begin position="113"/>
        <end position="133"/>
    </location>
</feature>
<feature type="region of interest" description="Disordered" evidence="1">
    <location>
        <begin position="32"/>
        <end position="53"/>
    </location>
</feature>
<keyword evidence="5" id="KW-1185">Reference proteome</keyword>
<gene>
    <name evidence="4" type="ORF">Vafri_2701</name>
</gene>
<evidence type="ECO:0000256" key="2">
    <source>
        <dbReference type="SAM" id="Phobius"/>
    </source>
</evidence>
<protein>
    <recommendedName>
        <fullName evidence="3">CAAX prenyl protease 2/Lysostaphin resistance protein A-like domain-containing protein</fullName>
    </recommendedName>
</protein>
<dbReference type="InterPro" id="IPR003675">
    <property type="entry name" value="Rce1/LyrA-like_dom"/>
</dbReference>
<proteinExistence type="predicted"/>
<dbReference type="Proteomes" id="UP000747399">
    <property type="component" value="Unassembled WGS sequence"/>
</dbReference>
<feature type="domain" description="CAAX prenyl protease 2/Lysostaphin resistance protein A-like" evidence="3">
    <location>
        <begin position="309"/>
        <end position="396"/>
    </location>
</feature>
<keyword evidence="2" id="KW-0812">Transmembrane</keyword>
<comment type="caution">
    <text evidence="4">The sequence shown here is derived from an EMBL/GenBank/DDBJ whole genome shotgun (WGS) entry which is preliminary data.</text>
</comment>
<dbReference type="PANTHER" id="PTHR43592">
    <property type="entry name" value="CAAX AMINO TERMINAL PROTEASE"/>
    <property type="match status" value="1"/>
</dbReference>
<name>A0A8J4ATU1_9CHLO</name>
<evidence type="ECO:0000313" key="5">
    <source>
        <dbReference type="Proteomes" id="UP000747399"/>
    </source>
</evidence>
<evidence type="ECO:0000259" key="3">
    <source>
        <dbReference type="Pfam" id="PF02517"/>
    </source>
</evidence>
<reference evidence="4" key="1">
    <citation type="journal article" date="2021" name="Proc. Natl. Acad. Sci. U.S.A.">
        <title>Three genomes in the algal genus Volvox reveal the fate of a haploid sex-determining region after a transition to homothallism.</title>
        <authorList>
            <person name="Yamamoto K."/>
            <person name="Hamaji T."/>
            <person name="Kawai-Toyooka H."/>
            <person name="Matsuzaki R."/>
            <person name="Takahashi F."/>
            <person name="Nishimura Y."/>
            <person name="Kawachi M."/>
            <person name="Noguchi H."/>
            <person name="Minakuchi Y."/>
            <person name="Umen J.G."/>
            <person name="Toyoda A."/>
            <person name="Nozaki H."/>
        </authorList>
    </citation>
    <scope>NUCLEOTIDE SEQUENCE</scope>
    <source>
        <strain evidence="4">NIES-3780</strain>
    </source>
</reference>
<keyword evidence="2" id="KW-0472">Membrane</keyword>
<evidence type="ECO:0000313" key="4">
    <source>
        <dbReference type="EMBL" id="GIL45466.1"/>
    </source>
</evidence>
<dbReference type="Pfam" id="PF02517">
    <property type="entry name" value="Rce1-like"/>
    <property type="match status" value="1"/>
</dbReference>
<organism evidence="4 5">
    <name type="scientific">Volvox africanus</name>
    <dbReference type="NCBI Taxonomy" id="51714"/>
    <lineage>
        <taxon>Eukaryota</taxon>
        <taxon>Viridiplantae</taxon>
        <taxon>Chlorophyta</taxon>
        <taxon>core chlorophytes</taxon>
        <taxon>Chlorophyceae</taxon>
        <taxon>CS clade</taxon>
        <taxon>Chlamydomonadales</taxon>
        <taxon>Volvocaceae</taxon>
        <taxon>Volvox</taxon>
    </lineage>
</organism>
<accession>A0A8J4ATU1</accession>
<dbReference type="PANTHER" id="PTHR43592:SF7">
    <property type="entry name" value="CAAX AMINO TERMINAL PROTEASE FAMILY PROTEIN"/>
    <property type="match status" value="1"/>
</dbReference>
<feature type="transmembrane region" description="Helical" evidence="2">
    <location>
        <begin position="215"/>
        <end position="234"/>
    </location>
</feature>
<dbReference type="GO" id="GO:0004175">
    <property type="term" value="F:endopeptidase activity"/>
    <property type="evidence" value="ECO:0007669"/>
    <property type="project" value="UniProtKB-ARBA"/>
</dbReference>
<dbReference type="GO" id="GO:0080120">
    <property type="term" value="P:CAAX-box protein maturation"/>
    <property type="evidence" value="ECO:0007669"/>
    <property type="project" value="UniProtKB-ARBA"/>
</dbReference>
<dbReference type="AlphaFoldDB" id="A0A8J4ATU1"/>
<dbReference type="EMBL" id="BNCO01000003">
    <property type="protein sequence ID" value="GIL45466.1"/>
    <property type="molecule type" value="Genomic_DNA"/>
</dbReference>
<evidence type="ECO:0000256" key="1">
    <source>
        <dbReference type="SAM" id="MobiDB-lite"/>
    </source>
</evidence>
<sequence>MGTSPFPLRAPCQGYCINSCRRGKRLIAYARKQVKRSSKQQAQQPDDRLETAKTRIVLESLEQELPQAPSPSSRVTRQPGVLSPGEIYPVFAPKSGSASAADAPWRWDDKEQEELGAGGDVATTSGAADVPRWNPRTGFMRTAAEVQAEAAAAAAAAATTTSTSSATSRAAAGAGSAAATAKAGVGAVEVSLVVPPSATAAEAEAPLLPAVSRNAVLSSALGTGFWMAILAVFVRNYAALNSAAAMGTDPAALEALLKWPVGLESLTDVGVGAGAAAVVTGARLGLMALWTDLREATERSNQQVLSPLTTLDILVVAAASGIPEELLFRGALLPATFPDWRGVLLSGALFGVLHNSGGRNPAFAVWAAAVGALYGGAFLITGNIWVPALAHVSANAASAFIWKAKATGRSAPSPHSQ</sequence>
<keyword evidence="2" id="KW-1133">Transmembrane helix</keyword>